<evidence type="ECO:0000313" key="3">
    <source>
        <dbReference type="Proteomes" id="UP000321258"/>
    </source>
</evidence>
<proteinExistence type="predicted"/>
<accession>A0A512IJW0</accession>
<dbReference type="InterPro" id="IPR002711">
    <property type="entry name" value="HNH"/>
</dbReference>
<dbReference type="PANTHER" id="PTHR33877">
    <property type="entry name" value="SLL1193 PROTEIN"/>
    <property type="match status" value="1"/>
</dbReference>
<dbReference type="Proteomes" id="UP000321258">
    <property type="component" value="Unassembled WGS sequence"/>
</dbReference>
<evidence type="ECO:0000259" key="1">
    <source>
        <dbReference type="SMART" id="SM00507"/>
    </source>
</evidence>
<dbReference type="PANTHER" id="PTHR33877:SF2">
    <property type="entry name" value="OS07G0170200 PROTEIN"/>
    <property type="match status" value="1"/>
</dbReference>
<dbReference type="Gene3D" id="1.10.30.50">
    <property type="match status" value="1"/>
</dbReference>
<dbReference type="GO" id="GO:0008270">
    <property type="term" value="F:zinc ion binding"/>
    <property type="evidence" value="ECO:0007669"/>
    <property type="project" value="InterPro"/>
</dbReference>
<dbReference type="EMBL" id="BJZT01000004">
    <property type="protein sequence ID" value="GEO97952.1"/>
    <property type="molecule type" value="Genomic_DNA"/>
</dbReference>
<feature type="domain" description="HNH nuclease" evidence="1">
    <location>
        <begin position="79"/>
        <end position="132"/>
    </location>
</feature>
<keyword evidence="3" id="KW-1185">Reference proteome</keyword>
<keyword evidence="2" id="KW-0540">Nuclease</keyword>
<dbReference type="InterPro" id="IPR052892">
    <property type="entry name" value="NA-targeting_endonuclease"/>
</dbReference>
<keyword evidence="2" id="KW-0255">Endonuclease</keyword>
<dbReference type="InterPro" id="IPR003615">
    <property type="entry name" value="HNH_nuc"/>
</dbReference>
<keyword evidence="2" id="KW-0378">Hydrolase</keyword>
<comment type="caution">
    <text evidence="2">The sequence shown here is derived from an EMBL/GenBank/DDBJ whole genome shotgun (WGS) entry which is preliminary data.</text>
</comment>
<dbReference type="SMART" id="SM00507">
    <property type="entry name" value="HNHc"/>
    <property type="match status" value="1"/>
</dbReference>
<dbReference type="OrthoDB" id="9802901at2"/>
<dbReference type="GO" id="GO:0003676">
    <property type="term" value="F:nucleic acid binding"/>
    <property type="evidence" value="ECO:0007669"/>
    <property type="project" value="InterPro"/>
</dbReference>
<dbReference type="RefSeq" id="WP_147076250.1">
    <property type="nucleotide sequence ID" value="NZ_BJZT01000004.1"/>
</dbReference>
<reference evidence="2 3" key="1">
    <citation type="submission" date="2019-07" db="EMBL/GenBank/DDBJ databases">
        <title>Whole genome shotgun sequence of Methylobacterium haplocladii NBRC 107714.</title>
        <authorList>
            <person name="Hosoyama A."/>
            <person name="Uohara A."/>
            <person name="Ohji S."/>
            <person name="Ichikawa N."/>
        </authorList>
    </citation>
    <scope>NUCLEOTIDE SEQUENCE [LARGE SCALE GENOMIC DNA]</scope>
    <source>
        <strain evidence="2 3">NBRC 107714</strain>
    </source>
</reference>
<protein>
    <submittedName>
        <fullName evidence="2">HNH endonuclease</fullName>
    </submittedName>
</protein>
<dbReference type="AlphaFoldDB" id="A0A512IJW0"/>
<sequence length="188" mass="21681">MNAHVANLRTLVLNADMQPVSWAPLSVWNWQDALVAVLQDRVIQVKTYDDIEIHSASQSFQVPSVVALKSYHRRKKVAFTRYHLFLRDEFTCQYCGERLPPQELTFDHVNPRSKGGESVWSNIVASCSADNLRKGNRSLSKSGLNLRRQPFEPSPYQLDAIARRLPKAKNELHNTWLDFLYWDSPLET</sequence>
<dbReference type="Pfam" id="PF01844">
    <property type="entry name" value="HNH"/>
    <property type="match status" value="1"/>
</dbReference>
<name>A0A512IJW0_9HYPH</name>
<organism evidence="2 3">
    <name type="scientific">Methylobacterium haplocladii</name>
    <dbReference type="NCBI Taxonomy" id="1176176"/>
    <lineage>
        <taxon>Bacteria</taxon>
        <taxon>Pseudomonadati</taxon>
        <taxon>Pseudomonadota</taxon>
        <taxon>Alphaproteobacteria</taxon>
        <taxon>Hyphomicrobiales</taxon>
        <taxon>Methylobacteriaceae</taxon>
        <taxon>Methylobacterium</taxon>
    </lineage>
</organism>
<dbReference type="GO" id="GO:0004519">
    <property type="term" value="F:endonuclease activity"/>
    <property type="evidence" value="ECO:0007669"/>
    <property type="project" value="UniProtKB-KW"/>
</dbReference>
<evidence type="ECO:0000313" key="2">
    <source>
        <dbReference type="EMBL" id="GEO97952.1"/>
    </source>
</evidence>
<gene>
    <name evidence="2" type="ORF">MHA02_03400</name>
</gene>
<dbReference type="CDD" id="cd00085">
    <property type="entry name" value="HNHc"/>
    <property type="match status" value="1"/>
</dbReference>